<accession>A0A2Z3GSF0</accession>
<feature type="chain" id="PRO_5016262629" description="Lipoprotein" evidence="1">
    <location>
        <begin position="23"/>
        <end position="194"/>
    </location>
</feature>
<evidence type="ECO:0008006" key="4">
    <source>
        <dbReference type="Google" id="ProtNLM"/>
    </source>
</evidence>
<proteinExistence type="predicted"/>
<dbReference type="EMBL" id="CP029145">
    <property type="protein sequence ID" value="AWM31580.1"/>
    <property type="molecule type" value="Genomic_DNA"/>
</dbReference>
<dbReference type="RefSeq" id="WP_109652436.1">
    <property type="nucleotide sequence ID" value="NZ_CP029145.1"/>
</dbReference>
<keyword evidence="1" id="KW-0732">Signal</keyword>
<dbReference type="KEGG" id="hnv:DDQ68_01500"/>
<sequence length="194" mass="22388">MKKRSIRWQTILALGVAWSVSACGSMQRPLNATERAIEQNLNSYVEQRAGCKKSWLQTWLPLFFRPQCPVQLNFYHRFDYRGKSMDDDSVGVGFAVVVSDGDAKFCGQDSFKLRTEALFIARQVRPLLLPAQEYRWIDVEYSSCIPNDLHDDRNGCSRKCEKTIRLAVQDTTAWSSAIVRVQQEYHDYSPVQRL</sequence>
<dbReference type="Proteomes" id="UP000245999">
    <property type="component" value="Chromosome"/>
</dbReference>
<protein>
    <recommendedName>
        <fullName evidence="4">Lipoprotein</fullName>
    </recommendedName>
</protein>
<evidence type="ECO:0000313" key="3">
    <source>
        <dbReference type="Proteomes" id="UP000245999"/>
    </source>
</evidence>
<name>A0A2Z3GSF0_9BACT</name>
<reference evidence="3" key="1">
    <citation type="submission" date="2018-04" db="EMBL/GenBank/DDBJ databases">
        <title>Complete genome of Antarctic heterotrophic bacterium Hymenobacter nivis.</title>
        <authorList>
            <person name="Terashima M."/>
        </authorList>
    </citation>
    <scope>NUCLEOTIDE SEQUENCE [LARGE SCALE GENOMIC DNA]</scope>
    <source>
        <strain evidence="3">NBRC 111535</strain>
    </source>
</reference>
<dbReference type="PROSITE" id="PS51257">
    <property type="entry name" value="PROKAR_LIPOPROTEIN"/>
    <property type="match status" value="1"/>
</dbReference>
<keyword evidence="3" id="KW-1185">Reference proteome</keyword>
<evidence type="ECO:0000256" key="1">
    <source>
        <dbReference type="SAM" id="SignalP"/>
    </source>
</evidence>
<evidence type="ECO:0000313" key="2">
    <source>
        <dbReference type="EMBL" id="AWM31580.1"/>
    </source>
</evidence>
<dbReference type="OrthoDB" id="9856257at2"/>
<feature type="signal peptide" evidence="1">
    <location>
        <begin position="1"/>
        <end position="22"/>
    </location>
</feature>
<dbReference type="AlphaFoldDB" id="A0A2Z3GSF0"/>
<organism evidence="2 3">
    <name type="scientific">Hymenobacter nivis</name>
    <dbReference type="NCBI Taxonomy" id="1850093"/>
    <lineage>
        <taxon>Bacteria</taxon>
        <taxon>Pseudomonadati</taxon>
        <taxon>Bacteroidota</taxon>
        <taxon>Cytophagia</taxon>
        <taxon>Cytophagales</taxon>
        <taxon>Hymenobacteraceae</taxon>
        <taxon>Hymenobacter</taxon>
    </lineage>
</organism>
<gene>
    <name evidence="2" type="ORF">DDQ68_01500</name>
</gene>